<name>A0A9W6YX68_AMBMO</name>
<proteinExistence type="predicted"/>
<dbReference type="InterPro" id="IPR011009">
    <property type="entry name" value="Kinase-like_dom_sf"/>
</dbReference>
<dbReference type="GO" id="GO:0050684">
    <property type="term" value="P:regulation of mRNA processing"/>
    <property type="evidence" value="ECO:0007669"/>
    <property type="project" value="TreeGrafter"/>
</dbReference>
<evidence type="ECO:0000256" key="9">
    <source>
        <dbReference type="PROSITE-ProRule" id="PRU10141"/>
    </source>
</evidence>
<evidence type="ECO:0000313" key="13">
    <source>
        <dbReference type="Proteomes" id="UP001165063"/>
    </source>
</evidence>
<dbReference type="AlphaFoldDB" id="A0A9W6YX68"/>
<evidence type="ECO:0000256" key="6">
    <source>
        <dbReference type="ARBA" id="ARBA00022840"/>
    </source>
</evidence>
<evidence type="ECO:0000313" key="12">
    <source>
        <dbReference type="EMBL" id="GMG23040.1"/>
    </source>
</evidence>
<dbReference type="Pfam" id="PF00069">
    <property type="entry name" value="Pkinase"/>
    <property type="match status" value="3"/>
</dbReference>
<dbReference type="EMBL" id="BSXU01001033">
    <property type="protein sequence ID" value="GMG23040.1"/>
    <property type="molecule type" value="Genomic_DNA"/>
</dbReference>
<dbReference type="InterPro" id="IPR017441">
    <property type="entry name" value="Protein_kinase_ATP_BS"/>
</dbReference>
<keyword evidence="5" id="KW-0418">Kinase</keyword>
<keyword evidence="2" id="KW-0723">Serine/threonine-protein kinase</keyword>
<dbReference type="SMART" id="SM00220">
    <property type="entry name" value="S_TKc"/>
    <property type="match status" value="1"/>
</dbReference>
<dbReference type="Proteomes" id="UP001165063">
    <property type="component" value="Unassembled WGS sequence"/>
</dbReference>
<dbReference type="GO" id="GO:0005524">
    <property type="term" value="F:ATP binding"/>
    <property type="evidence" value="ECO:0007669"/>
    <property type="project" value="UniProtKB-UniRule"/>
</dbReference>
<dbReference type="FunFam" id="1.10.510.10:FF:000275">
    <property type="entry name" value="SRSF protein kinase 2 isoform X3"/>
    <property type="match status" value="1"/>
</dbReference>
<feature type="compositionally biased region" description="Polar residues" evidence="10">
    <location>
        <begin position="179"/>
        <end position="188"/>
    </location>
</feature>
<dbReference type="PANTHER" id="PTHR47634:SF9">
    <property type="entry name" value="PROTEIN KINASE DOMAIN-CONTAINING PROTEIN-RELATED"/>
    <property type="match status" value="1"/>
</dbReference>
<keyword evidence="13" id="KW-1185">Reference proteome</keyword>
<feature type="compositionally biased region" description="Low complexity" evidence="10">
    <location>
        <begin position="612"/>
        <end position="627"/>
    </location>
</feature>
<evidence type="ECO:0000256" key="10">
    <source>
        <dbReference type="SAM" id="MobiDB-lite"/>
    </source>
</evidence>
<protein>
    <recommendedName>
        <fullName evidence="1">non-specific serine/threonine protein kinase</fullName>
        <ecNumber evidence="1">2.7.11.1</ecNumber>
    </recommendedName>
</protein>
<dbReference type="InterPro" id="IPR008271">
    <property type="entry name" value="Ser/Thr_kinase_AS"/>
</dbReference>
<feature type="compositionally biased region" description="Low complexity" evidence="10">
    <location>
        <begin position="62"/>
        <end position="74"/>
    </location>
</feature>
<dbReference type="PROSITE" id="PS00107">
    <property type="entry name" value="PROTEIN_KINASE_ATP"/>
    <property type="match status" value="1"/>
</dbReference>
<feature type="compositionally biased region" description="Basic and acidic residues" evidence="10">
    <location>
        <begin position="388"/>
        <end position="400"/>
    </location>
</feature>
<comment type="caution">
    <text evidence="12">The sequence shown here is derived from an EMBL/GenBank/DDBJ whole genome shotgun (WGS) entry which is preliminary data.</text>
</comment>
<dbReference type="Gene3D" id="1.10.510.10">
    <property type="entry name" value="Transferase(Phosphotransferase) domain 1"/>
    <property type="match status" value="2"/>
</dbReference>
<dbReference type="InterPro" id="IPR051334">
    <property type="entry name" value="SRPK"/>
</dbReference>
<feature type="region of interest" description="Disordered" evidence="10">
    <location>
        <begin position="692"/>
        <end position="797"/>
    </location>
</feature>
<accession>A0A9W6YX68</accession>
<evidence type="ECO:0000256" key="8">
    <source>
        <dbReference type="ARBA" id="ARBA00048679"/>
    </source>
</evidence>
<feature type="binding site" evidence="9">
    <location>
        <position position="307"/>
    </location>
    <ligand>
        <name>ATP</name>
        <dbReference type="ChEBI" id="CHEBI:30616"/>
    </ligand>
</feature>
<organism evidence="12 13">
    <name type="scientific">Ambrosiozyma monospora</name>
    <name type="common">Yeast</name>
    <name type="synonym">Endomycopsis monosporus</name>
    <dbReference type="NCBI Taxonomy" id="43982"/>
    <lineage>
        <taxon>Eukaryota</taxon>
        <taxon>Fungi</taxon>
        <taxon>Dikarya</taxon>
        <taxon>Ascomycota</taxon>
        <taxon>Saccharomycotina</taxon>
        <taxon>Pichiomycetes</taxon>
        <taxon>Pichiales</taxon>
        <taxon>Pichiaceae</taxon>
        <taxon>Ambrosiozyma</taxon>
    </lineage>
</organism>
<feature type="region of interest" description="Disordered" evidence="10">
    <location>
        <begin position="508"/>
        <end position="532"/>
    </location>
</feature>
<evidence type="ECO:0000259" key="11">
    <source>
        <dbReference type="PROSITE" id="PS50011"/>
    </source>
</evidence>
<dbReference type="EC" id="2.7.11.1" evidence="1"/>
<feature type="region of interest" description="Disordered" evidence="10">
    <location>
        <begin position="145"/>
        <end position="202"/>
    </location>
</feature>
<feature type="compositionally biased region" description="Low complexity" evidence="10">
    <location>
        <begin position="30"/>
        <end position="50"/>
    </location>
</feature>
<dbReference type="PROSITE" id="PS50011">
    <property type="entry name" value="PROTEIN_KINASE_DOM"/>
    <property type="match status" value="1"/>
</dbReference>
<keyword evidence="6 9" id="KW-0067">ATP-binding</keyword>
<feature type="region of interest" description="Disordered" evidence="10">
    <location>
        <begin position="1"/>
        <end position="74"/>
    </location>
</feature>
<evidence type="ECO:0000256" key="4">
    <source>
        <dbReference type="ARBA" id="ARBA00022741"/>
    </source>
</evidence>
<comment type="catalytic activity">
    <reaction evidence="7">
        <text>L-threonyl-[protein] + ATP = O-phospho-L-threonyl-[protein] + ADP + H(+)</text>
        <dbReference type="Rhea" id="RHEA:46608"/>
        <dbReference type="Rhea" id="RHEA-COMP:11060"/>
        <dbReference type="Rhea" id="RHEA-COMP:11605"/>
        <dbReference type="ChEBI" id="CHEBI:15378"/>
        <dbReference type="ChEBI" id="CHEBI:30013"/>
        <dbReference type="ChEBI" id="CHEBI:30616"/>
        <dbReference type="ChEBI" id="CHEBI:61977"/>
        <dbReference type="ChEBI" id="CHEBI:456216"/>
        <dbReference type="EC" id="2.7.11.1"/>
    </reaction>
</comment>
<dbReference type="GO" id="GO:0004674">
    <property type="term" value="F:protein serine/threonine kinase activity"/>
    <property type="evidence" value="ECO:0007669"/>
    <property type="project" value="UniProtKB-KW"/>
</dbReference>
<feature type="compositionally biased region" description="Acidic residues" evidence="10">
    <location>
        <begin position="703"/>
        <end position="721"/>
    </location>
</feature>
<evidence type="ECO:0000256" key="5">
    <source>
        <dbReference type="ARBA" id="ARBA00022777"/>
    </source>
</evidence>
<evidence type="ECO:0000256" key="7">
    <source>
        <dbReference type="ARBA" id="ARBA00047899"/>
    </source>
</evidence>
<sequence>MATSEPIVPASSTQLHKQHPQTNPNPNPNLNPNDPQTATSTPTATSSSTHSKFELSVTTDASSMSSQTTQNSITQTTYNLSSPIKIQHTIQQPQQQSESQTQSVDQSLSQFPYQIQIQNSNQLPPPRKTSTFKLLSNRFSFAKHTVPNRVDNNSNNMAQQSNLSQSLRNHDSLKHQKRQMSAGSSISSHKMIPGSGITPISPKPASPFTFGLPVTPPAPPVLVIDDDHYDPEEALDTSSDSESEDSEKLKKEEDAKDYKEGGYHPTFIGERYGEQKQYLIVRKLGWGHFSTVWLAYDSSNNKHVAIKIVRASENYKAAALDEIKILTKVNKGPDIHPGKKHIVELLDHFIHTGPNGEHVCMVFEVLGENLLSLLIRYKQFQKEKTKEIEAQEEDRKKELHSTGGGNNSNEGSTSRSPIGGRSGDSLEGHFSMLTDLNILKESYGGLPLTLVKQISKQLLLALDYLHRECGIIHTDLKPENVLVEIKDVEKLVKLLELERRNQKTQKILTKRAAHNRSQSTSFTGSAASDRPGVDIPFSNGRRIFSNSSDASVVDGYGHGRTRKRAISIRSSKPLTSPIEMNGSVDEFFRSFSFSQRRTSSFGSVPIAPGSPSLSQQQNHHYSSSYSGTSSMAITAHTSTTTQMHHYSASVSGASSTSLNTGTGNGSFSNILAPIAPSSPLIKMNRTSTAEKKNYSVLSTNDPIPEETDESSTLAEEDEDVFVDAPGSPGLMPFPENPNESFAPSATTPPPKERQQQQQPSITSVTSPGNPPQQVPLSKSSNSNFPYRTNSMRRRESTISNQSYQSILNDFDSIISIKIADLGNACWTNLHYTNDIQTRQYRSPETILGGKWGCSTDLWSCACLVFELITGDYLFNPKTGSTYNKNDDHLAMIIELLQIWPNKDFLKRCRYSRDFFDKSYQSFRNISRLKIWTLNEVLLDEYRLGEDEALEISKFLLCMLEFEPKKRVDAGSLSNSPWLADVLPDESIDRMFGLRGQDIAGYSCECHSSVDCEDDV</sequence>
<evidence type="ECO:0000256" key="2">
    <source>
        <dbReference type="ARBA" id="ARBA00022527"/>
    </source>
</evidence>
<dbReference type="GO" id="GO:0005737">
    <property type="term" value="C:cytoplasm"/>
    <property type="evidence" value="ECO:0007669"/>
    <property type="project" value="TreeGrafter"/>
</dbReference>
<evidence type="ECO:0000256" key="3">
    <source>
        <dbReference type="ARBA" id="ARBA00022679"/>
    </source>
</evidence>
<feature type="region of interest" description="Disordered" evidence="10">
    <location>
        <begin position="86"/>
        <end position="107"/>
    </location>
</feature>
<dbReference type="InterPro" id="IPR000719">
    <property type="entry name" value="Prot_kinase_dom"/>
</dbReference>
<keyword evidence="4 9" id="KW-0547">Nucleotide-binding</keyword>
<evidence type="ECO:0000256" key="1">
    <source>
        <dbReference type="ARBA" id="ARBA00012513"/>
    </source>
</evidence>
<dbReference type="SUPFAM" id="SSF56112">
    <property type="entry name" value="Protein kinase-like (PK-like)"/>
    <property type="match status" value="1"/>
</dbReference>
<feature type="domain" description="Protein kinase" evidence="11">
    <location>
        <begin position="278"/>
        <end position="978"/>
    </location>
</feature>
<feature type="compositionally biased region" description="Polar residues" evidence="10">
    <location>
        <begin position="774"/>
        <end position="789"/>
    </location>
</feature>
<dbReference type="GO" id="GO:0000245">
    <property type="term" value="P:spliceosomal complex assembly"/>
    <property type="evidence" value="ECO:0007669"/>
    <property type="project" value="TreeGrafter"/>
</dbReference>
<gene>
    <name evidence="12" type="ORF">Amon01_000273300</name>
</gene>
<feature type="region of interest" description="Disordered" evidence="10">
    <location>
        <begin position="231"/>
        <end position="256"/>
    </location>
</feature>
<feature type="compositionally biased region" description="Basic and acidic residues" evidence="10">
    <location>
        <begin position="246"/>
        <end position="256"/>
    </location>
</feature>
<dbReference type="PROSITE" id="PS00108">
    <property type="entry name" value="PROTEIN_KINASE_ST"/>
    <property type="match status" value="1"/>
</dbReference>
<keyword evidence="3" id="KW-0808">Transferase</keyword>
<feature type="compositionally biased region" description="Acidic residues" evidence="10">
    <location>
        <begin position="231"/>
        <end position="245"/>
    </location>
</feature>
<dbReference type="GO" id="GO:0030447">
    <property type="term" value="P:filamentous growth"/>
    <property type="evidence" value="ECO:0007669"/>
    <property type="project" value="UniProtKB-ARBA"/>
</dbReference>
<feature type="compositionally biased region" description="Polar residues" evidence="10">
    <location>
        <begin position="150"/>
        <end position="167"/>
    </location>
</feature>
<feature type="compositionally biased region" description="Polar residues" evidence="10">
    <location>
        <begin position="515"/>
        <end position="526"/>
    </location>
</feature>
<reference evidence="12" key="1">
    <citation type="submission" date="2023-04" db="EMBL/GenBank/DDBJ databases">
        <title>Ambrosiozyma monospora NBRC 1965.</title>
        <authorList>
            <person name="Ichikawa N."/>
            <person name="Sato H."/>
            <person name="Tonouchi N."/>
        </authorList>
    </citation>
    <scope>NUCLEOTIDE SEQUENCE</scope>
    <source>
        <strain evidence="12">NBRC 1965</strain>
    </source>
</reference>
<comment type="catalytic activity">
    <reaction evidence="8">
        <text>L-seryl-[protein] + ATP = O-phospho-L-seryl-[protein] + ADP + H(+)</text>
        <dbReference type="Rhea" id="RHEA:17989"/>
        <dbReference type="Rhea" id="RHEA-COMP:9863"/>
        <dbReference type="Rhea" id="RHEA-COMP:11604"/>
        <dbReference type="ChEBI" id="CHEBI:15378"/>
        <dbReference type="ChEBI" id="CHEBI:29999"/>
        <dbReference type="ChEBI" id="CHEBI:30616"/>
        <dbReference type="ChEBI" id="CHEBI:83421"/>
        <dbReference type="ChEBI" id="CHEBI:456216"/>
        <dbReference type="EC" id="2.7.11.1"/>
    </reaction>
</comment>
<feature type="region of interest" description="Disordered" evidence="10">
    <location>
        <begin position="599"/>
        <end position="627"/>
    </location>
</feature>
<dbReference type="OrthoDB" id="2649at2759"/>
<dbReference type="PANTHER" id="PTHR47634">
    <property type="entry name" value="PROTEIN KINASE DOMAIN-CONTAINING PROTEIN-RELATED"/>
    <property type="match status" value="1"/>
</dbReference>
<feature type="compositionally biased region" description="Low complexity" evidence="10">
    <location>
        <begin position="91"/>
        <end position="107"/>
    </location>
</feature>
<dbReference type="GO" id="GO:0005634">
    <property type="term" value="C:nucleus"/>
    <property type="evidence" value="ECO:0007669"/>
    <property type="project" value="TreeGrafter"/>
</dbReference>
<dbReference type="Gene3D" id="3.30.200.20">
    <property type="entry name" value="Phosphorylase Kinase, domain 1"/>
    <property type="match status" value="1"/>
</dbReference>
<feature type="region of interest" description="Disordered" evidence="10">
    <location>
        <begin position="388"/>
        <end position="424"/>
    </location>
</feature>